<name>A0ACC2L1Q9_PERAE</name>
<gene>
    <name evidence="1" type="ORF">MRB53_020686</name>
</gene>
<sequence length="192" mass="21917">MVREFLPKMRFLGDYVECICEERLSVEWPVTIVGSRVAYFRIYMILEDLAHNDPQYVQVMPHNSLLLDDYGHQFIVLQMDSQINDQKGMSGEAPRHELRKHGQISGARFDATWGVILGLKVRGRDYNTTAGTCIRDYIDVTDLVYAHVKVGPKKVGIQCWHGQSTAAGSMIYFVDEENRLARLLSVGFSFKV</sequence>
<accession>A0ACC2L1Q9</accession>
<dbReference type="Proteomes" id="UP001234297">
    <property type="component" value="Chromosome 6"/>
</dbReference>
<organism evidence="1 2">
    <name type="scientific">Persea americana</name>
    <name type="common">Avocado</name>
    <dbReference type="NCBI Taxonomy" id="3435"/>
    <lineage>
        <taxon>Eukaryota</taxon>
        <taxon>Viridiplantae</taxon>
        <taxon>Streptophyta</taxon>
        <taxon>Embryophyta</taxon>
        <taxon>Tracheophyta</taxon>
        <taxon>Spermatophyta</taxon>
        <taxon>Magnoliopsida</taxon>
        <taxon>Magnoliidae</taxon>
        <taxon>Laurales</taxon>
        <taxon>Lauraceae</taxon>
        <taxon>Persea</taxon>
    </lineage>
</organism>
<evidence type="ECO:0000313" key="2">
    <source>
        <dbReference type="Proteomes" id="UP001234297"/>
    </source>
</evidence>
<proteinExistence type="predicted"/>
<keyword evidence="2" id="KW-1185">Reference proteome</keyword>
<comment type="caution">
    <text evidence="1">The sequence shown here is derived from an EMBL/GenBank/DDBJ whole genome shotgun (WGS) entry which is preliminary data.</text>
</comment>
<evidence type="ECO:0000313" key="1">
    <source>
        <dbReference type="EMBL" id="KAJ8627379.1"/>
    </source>
</evidence>
<protein>
    <submittedName>
        <fullName evidence="1">Uncharacterized protein</fullName>
    </submittedName>
</protein>
<reference evidence="1 2" key="1">
    <citation type="journal article" date="2022" name="Hortic Res">
        <title>A haplotype resolved chromosomal level avocado genome allows analysis of novel avocado genes.</title>
        <authorList>
            <person name="Nath O."/>
            <person name="Fletcher S.J."/>
            <person name="Hayward A."/>
            <person name="Shaw L.M."/>
            <person name="Masouleh A.K."/>
            <person name="Furtado A."/>
            <person name="Henry R.J."/>
            <person name="Mitter N."/>
        </authorList>
    </citation>
    <scope>NUCLEOTIDE SEQUENCE [LARGE SCALE GENOMIC DNA]</scope>
    <source>
        <strain evidence="2">cv. Hass</strain>
    </source>
</reference>
<dbReference type="EMBL" id="CM056814">
    <property type="protein sequence ID" value="KAJ8627379.1"/>
    <property type="molecule type" value="Genomic_DNA"/>
</dbReference>